<evidence type="ECO:0000313" key="2">
    <source>
        <dbReference type="Proteomes" id="UP001172680"/>
    </source>
</evidence>
<evidence type="ECO:0000313" key="1">
    <source>
        <dbReference type="EMBL" id="KAJ9643480.1"/>
    </source>
</evidence>
<name>A0ACC2Z6U0_9PEZI</name>
<protein>
    <submittedName>
        <fullName evidence="1">Uncharacterized protein</fullName>
    </submittedName>
</protein>
<organism evidence="1 2">
    <name type="scientific">Coniosporium tulheliwenetii</name>
    <dbReference type="NCBI Taxonomy" id="3383036"/>
    <lineage>
        <taxon>Eukaryota</taxon>
        <taxon>Fungi</taxon>
        <taxon>Dikarya</taxon>
        <taxon>Ascomycota</taxon>
        <taxon>Pezizomycotina</taxon>
        <taxon>Dothideomycetes</taxon>
        <taxon>Dothideomycetes incertae sedis</taxon>
        <taxon>Coniosporium</taxon>
    </lineage>
</organism>
<reference evidence="1" key="1">
    <citation type="submission" date="2022-10" db="EMBL/GenBank/DDBJ databases">
        <title>Culturing micro-colonial fungi from biological soil crusts in the Mojave desert and describing Neophaeococcomyces mojavensis, and introducing the new genera and species Taxawa tesnikishii.</title>
        <authorList>
            <person name="Kurbessoian T."/>
            <person name="Stajich J.E."/>
        </authorList>
    </citation>
    <scope>NUCLEOTIDE SEQUENCE</scope>
    <source>
        <strain evidence="1">JES_115</strain>
    </source>
</reference>
<keyword evidence="2" id="KW-1185">Reference proteome</keyword>
<dbReference type="EMBL" id="JAPDRP010000011">
    <property type="protein sequence ID" value="KAJ9643480.1"/>
    <property type="molecule type" value="Genomic_DNA"/>
</dbReference>
<sequence>MPLTQDSTDDLPYVDQPAPAEAIASIRQLIHVEASSEHPEYQTTLHPSVPTTYQPTFSALLEAEHARLSTNPASKISGGIDTSRYEEPQAPSSPSDIEGWKAALRQAYTTSSFLSSRSTNLGLLEAYGKNAWLISNSQNESILRDLEAELAATKDSIEAVEAARRNQQEAVAGEMRGLEEGWKKGVGRLVETSIAAEGSWDEATTATTTIGYDFLE</sequence>
<gene>
    <name evidence="1" type="ORF">H2199_004159</name>
</gene>
<accession>A0ACC2Z6U0</accession>
<dbReference type="Proteomes" id="UP001172680">
    <property type="component" value="Unassembled WGS sequence"/>
</dbReference>
<proteinExistence type="predicted"/>
<comment type="caution">
    <text evidence="1">The sequence shown here is derived from an EMBL/GenBank/DDBJ whole genome shotgun (WGS) entry which is preliminary data.</text>
</comment>